<dbReference type="HOGENOM" id="CLU_1359567_0_0_4"/>
<name>I0HVJ9_RUBGI</name>
<proteinExistence type="predicted"/>
<gene>
    <name evidence="2" type="ordered locus">RGE_36970</name>
</gene>
<dbReference type="KEGG" id="rge:RGE_36970"/>
<accession>I0HVJ9</accession>
<dbReference type="EMBL" id="AP012320">
    <property type="protein sequence ID" value="BAL97036.1"/>
    <property type="molecule type" value="Genomic_DNA"/>
</dbReference>
<keyword evidence="1" id="KW-0812">Transmembrane</keyword>
<evidence type="ECO:0000313" key="3">
    <source>
        <dbReference type="Proteomes" id="UP000007883"/>
    </source>
</evidence>
<dbReference type="Proteomes" id="UP000007883">
    <property type="component" value="Chromosome"/>
</dbReference>
<evidence type="ECO:0000313" key="2">
    <source>
        <dbReference type="EMBL" id="BAL97036.1"/>
    </source>
</evidence>
<keyword evidence="1" id="KW-1133">Transmembrane helix</keyword>
<dbReference type="AlphaFoldDB" id="I0HVJ9"/>
<feature type="transmembrane region" description="Helical" evidence="1">
    <location>
        <begin position="12"/>
        <end position="38"/>
    </location>
</feature>
<sequence>MSCLISLATLIAYILAAVMMLAGLALGVLAIGACVVGISDRIERPARRTRRQLMEANGYYRGLRYVDLPEPLRRAASISGGSSGRTRYTWDAPEDPMYLECDAQGVIVDHMPPRAPPDLLRHFFETQPLDGWTLERIEHAIGRPTDSIDCDRGQWIYWWRLPDKARIELSWIDASWRAELFDGVHRHRLAPPAGIEPASET</sequence>
<protein>
    <submittedName>
        <fullName evidence="2">Uncharacterized protein</fullName>
    </submittedName>
</protein>
<evidence type="ECO:0000256" key="1">
    <source>
        <dbReference type="SAM" id="Phobius"/>
    </source>
</evidence>
<reference evidence="2 3" key="1">
    <citation type="journal article" date="2012" name="J. Bacteriol.">
        <title>Complete genome sequence of phototrophic betaproteobacterium Rubrivivax gelatinosus IL144.</title>
        <authorList>
            <person name="Nagashima S."/>
            <person name="Kamimura A."/>
            <person name="Shimizu T."/>
            <person name="Nakamura-isaki S."/>
            <person name="Aono E."/>
            <person name="Sakamoto K."/>
            <person name="Ichikawa N."/>
            <person name="Nakazawa H."/>
            <person name="Sekine M."/>
            <person name="Yamazaki S."/>
            <person name="Fujita N."/>
            <person name="Shimada K."/>
            <person name="Hanada S."/>
            <person name="Nagashima K.V.P."/>
        </authorList>
    </citation>
    <scope>NUCLEOTIDE SEQUENCE [LARGE SCALE GENOMIC DNA]</scope>
    <source>
        <strain evidence="3">NBRC 100245 / IL144</strain>
    </source>
</reference>
<organism evidence="2 3">
    <name type="scientific">Rubrivivax gelatinosus (strain NBRC 100245 / IL144)</name>
    <dbReference type="NCBI Taxonomy" id="983917"/>
    <lineage>
        <taxon>Bacteria</taxon>
        <taxon>Pseudomonadati</taxon>
        <taxon>Pseudomonadota</taxon>
        <taxon>Betaproteobacteria</taxon>
        <taxon>Burkholderiales</taxon>
        <taxon>Sphaerotilaceae</taxon>
        <taxon>Rubrivivax</taxon>
    </lineage>
</organism>
<keyword evidence="1" id="KW-0472">Membrane</keyword>
<keyword evidence="3" id="KW-1185">Reference proteome</keyword>